<dbReference type="SUPFAM" id="SSF54001">
    <property type="entry name" value="Cysteine proteinases"/>
    <property type="match status" value="1"/>
</dbReference>
<sequence>MATSDRRLAAARPDLADERLRGTVQAERYVAGREARIVAPCAPLRRRPAPDAPLDTEALMGEPVRIFDERDGYAWAQLLQDGYVGYLPSSVLGAEAPAPTHRVRAVRTFVYPAPDLKTPPLSFLSLGAAVGASGEVERGYLPLAGGGYAWAAHLRPVSEREPDYVAVAERLLGAPYLWGGKSSLGIDCSGLVQLALAAAGIAAPRDSDMQEAGLGQPLPEGGSLARGDVVFWKGHVGLMLDGARLLHANGHHMAVAIEPLAEAESRIREGGGGPVTMRRRLPEHQRPRG</sequence>
<dbReference type="Proteomes" id="UP000295122">
    <property type="component" value="Unassembled WGS sequence"/>
</dbReference>
<dbReference type="PROSITE" id="PS51935">
    <property type="entry name" value="NLPC_P60"/>
    <property type="match status" value="1"/>
</dbReference>
<dbReference type="PANTHER" id="PTHR47359:SF3">
    <property type="entry name" value="NLP_P60 DOMAIN-CONTAINING PROTEIN-RELATED"/>
    <property type="match status" value="1"/>
</dbReference>
<dbReference type="InterPro" id="IPR051794">
    <property type="entry name" value="PG_Endopeptidase_C40"/>
</dbReference>
<evidence type="ECO:0000256" key="4">
    <source>
        <dbReference type="ARBA" id="ARBA00022807"/>
    </source>
</evidence>
<organism evidence="7 8">
    <name type="scientific">Enterovirga rhinocerotis</name>
    <dbReference type="NCBI Taxonomy" id="1339210"/>
    <lineage>
        <taxon>Bacteria</taxon>
        <taxon>Pseudomonadati</taxon>
        <taxon>Pseudomonadota</taxon>
        <taxon>Alphaproteobacteria</taxon>
        <taxon>Hyphomicrobiales</taxon>
        <taxon>Methylobacteriaceae</taxon>
        <taxon>Enterovirga</taxon>
    </lineage>
</organism>
<protein>
    <submittedName>
        <fullName evidence="7">Cell wall-associated NlpC family hydrolase</fullName>
    </submittedName>
</protein>
<evidence type="ECO:0000313" key="8">
    <source>
        <dbReference type="Proteomes" id="UP000295122"/>
    </source>
</evidence>
<feature type="compositionally biased region" description="Basic and acidic residues" evidence="5">
    <location>
        <begin position="280"/>
        <end position="289"/>
    </location>
</feature>
<feature type="region of interest" description="Disordered" evidence="5">
    <location>
        <begin position="265"/>
        <end position="289"/>
    </location>
</feature>
<evidence type="ECO:0000259" key="6">
    <source>
        <dbReference type="PROSITE" id="PS51935"/>
    </source>
</evidence>
<dbReference type="EMBL" id="SNZR01000013">
    <property type="protein sequence ID" value="TDR90139.1"/>
    <property type="molecule type" value="Genomic_DNA"/>
</dbReference>
<comment type="caution">
    <text evidence="7">The sequence shown here is derived from an EMBL/GenBank/DDBJ whole genome shotgun (WGS) entry which is preliminary data.</text>
</comment>
<dbReference type="Pfam" id="PF18348">
    <property type="entry name" value="SH3_16"/>
    <property type="match status" value="1"/>
</dbReference>
<keyword evidence="2" id="KW-0645">Protease</keyword>
<keyword evidence="4" id="KW-0788">Thiol protease</keyword>
<keyword evidence="8" id="KW-1185">Reference proteome</keyword>
<dbReference type="GO" id="GO:0008234">
    <property type="term" value="F:cysteine-type peptidase activity"/>
    <property type="evidence" value="ECO:0007669"/>
    <property type="project" value="UniProtKB-KW"/>
</dbReference>
<reference evidence="7 8" key="1">
    <citation type="submission" date="2019-03" db="EMBL/GenBank/DDBJ databases">
        <title>Genomic Encyclopedia of Type Strains, Phase IV (KMG-IV): sequencing the most valuable type-strain genomes for metagenomic binning, comparative biology and taxonomic classification.</title>
        <authorList>
            <person name="Goeker M."/>
        </authorList>
    </citation>
    <scope>NUCLEOTIDE SEQUENCE [LARGE SCALE GENOMIC DNA]</scope>
    <source>
        <strain evidence="7 8">DSM 25903</strain>
    </source>
</reference>
<name>A0A4V3DXU7_9HYPH</name>
<evidence type="ECO:0000313" key="7">
    <source>
        <dbReference type="EMBL" id="TDR90139.1"/>
    </source>
</evidence>
<dbReference type="GO" id="GO:0006508">
    <property type="term" value="P:proteolysis"/>
    <property type="evidence" value="ECO:0007669"/>
    <property type="project" value="UniProtKB-KW"/>
</dbReference>
<evidence type="ECO:0000256" key="2">
    <source>
        <dbReference type="ARBA" id="ARBA00022670"/>
    </source>
</evidence>
<gene>
    <name evidence="7" type="ORF">EV668_2981</name>
</gene>
<dbReference type="PANTHER" id="PTHR47359">
    <property type="entry name" value="PEPTIDOGLYCAN DL-ENDOPEPTIDASE CWLO"/>
    <property type="match status" value="1"/>
</dbReference>
<keyword evidence="3 7" id="KW-0378">Hydrolase</keyword>
<dbReference type="InterPro" id="IPR041382">
    <property type="entry name" value="SH3_16"/>
</dbReference>
<dbReference type="InterPro" id="IPR038765">
    <property type="entry name" value="Papain-like_cys_pep_sf"/>
</dbReference>
<evidence type="ECO:0000256" key="3">
    <source>
        <dbReference type="ARBA" id="ARBA00022801"/>
    </source>
</evidence>
<evidence type="ECO:0000256" key="1">
    <source>
        <dbReference type="ARBA" id="ARBA00007074"/>
    </source>
</evidence>
<proteinExistence type="inferred from homology"/>
<comment type="similarity">
    <text evidence="1">Belongs to the peptidase C40 family.</text>
</comment>
<dbReference type="Gene3D" id="2.30.30.40">
    <property type="entry name" value="SH3 Domains"/>
    <property type="match status" value="1"/>
</dbReference>
<dbReference type="InterPro" id="IPR000064">
    <property type="entry name" value="NLP_P60_dom"/>
</dbReference>
<evidence type="ECO:0000256" key="5">
    <source>
        <dbReference type="SAM" id="MobiDB-lite"/>
    </source>
</evidence>
<accession>A0A4V3DXU7</accession>
<feature type="domain" description="NlpC/P60" evidence="6">
    <location>
        <begin position="158"/>
        <end position="282"/>
    </location>
</feature>
<dbReference type="RefSeq" id="WP_133771296.1">
    <property type="nucleotide sequence ID" value="NZ_SNZR01000013.1"/>
</dbReference>
<dbReference type="OrthoDB" id="9813368at2"/>
<dbReference type="AlphaFoldDB" id="A0A4V3DXU7"/>
<dbReference type="Gene3D" id="3.90.1720.10">
    <property type="entry name" value="endopeptidase domain like (from Nostoc punctiforme)"/>
    <property type="match status" value="1"/>
</dbReference>
<dbReference type="Pfam" id="PF00877">
    <property type="entry name" value="NLPC_P60"/>
    <property type="match status" value="1"/>
</dbReference>